<protein>
    <submittedName>
        <fullName evidence="10">Glyoxalase</fullName>
    </submittedName>
</protein>
<evidence type="ECO:0000256" key="3">
    <source>
        <dbReference type="ARBA" id="ARBA00022723"/>
    </source>
</evidence>
<evidence type="ECO:0000313" key="10">
    <source>
        <dbReference type="EMBL" id="KAB2384847.1"/>
    </source>
</evidence>
<dbReference type="InterPro" id="IPR000486">
    <property type="entry name" value="Xdiol_ring_cleave_dOase_1/2"/>
</dbReference>
<dbReference type="Proteomes" id="UP000483004">
    <property type="component" value="Unassembled WGS sequence"/>
</dbReference>
<proteinExistence type="inferred from homology"/>
<dbReference type="Gene3D" id="3.10.180.10">
    <property type="entry name" value="2,3-Dihydroxybiphenyl 1,2-Dioxygenase, domain 1"/>
    <property type="match status" value="2"/>
</dbReference>
<evidence type="ECO:0000256" key="8">
    <source>
        <dbReference type="RuleBase" id="RU000683"/>
    </source>
</evidence>
<keyword evidence="5 8" id="KW-0223">Dioxygenase</keyword>
<dbReference type="EMBL" id="WBMR01000018">
    <property type="protein sequence ID" value="KAB2384847.1"/>
    <property type="molecule type" value="Genomic_DNA"/>
</dbReference>
<sequence length="301" mass="32802">MIQALSYIGFISPAAKEWETFGPEILGAELAGPGPDGSVRLRVDEAAHRISIHPGDHDDLAYLGWAVDGPRALAEAKARLSDLGVTVQQGDSELTTERAVVELAWFVDLFGFRHELSWGQRTVPASFRPGRPMSGFVTGAQGLGHAVLVVPSLADAEAFYCEVMGFRLSDQINAQGMTIRFYHCNTRHHSLALAEVPGVVGYHHLMLETASLDDVGTAYDEVLKREIPLAMTLGRHVNDLMTSFYVRTPSGFEIEYGHGGLQVDDTATTPRAYDSFSIWGHHPPAEPLLPGIARPFPGDDQ</sequence>
<dbReference type="AlphaFoldDB" id="A0A6L3VXG9"/>
<dbReference type="GO" id="GO:0051213">
    <property type="term" value="F:dioxygenase activity"/>
    <property type="evidence" value="ECO:0007669"/>
    <property type="project" value="UniProtKB-KW"/>
</dbReference>
<dbReference type="Pfam" id="PF22632">
    <property type="entry name" value="BphC_D1"/>
    <property type="match status" value="1"/>
</dbReference>
<evidence type="ECO:0000313" key="11">
    <source>
        <dbReference type="Proteomes" id="UP000483004"/>
    </source>
</evidence>
<dbReference type="InterPro" id="IPR029068">
    <property type="entry name" value="Glyas_Bleomycin-R_OHBP_Dase"/>
</dbReference>
<evidence type="ECO:0000256" key="6">
    <source>
        <dbReference type="ARBA" id="ARBA00023002"/>
    </source>
</evidence>
<keyword evidence="6 8" id="KW-0560">Oxidoreductase</keyword>
<comment type="similarity">
    <text evidence="2 8">Belongs to the extradiol ring-cleavage dioxygenase family.</text>
</comment>
<evidence type="ECO:0000256" key="5">
    <source>
        <dbReference type="ARBA" id="ARBA00022964"/>
    </source>
</evidence>
<feature type="domain" description="VOC" evidence="9">
    <location>
        <begin position="4"/>
        <end position="119"/>
    </location>
</feature>
<dbReference type="GO" id="GO:0008198">
    <property type="term" value="F:ferrous iron binding"/>
    <property type="evidence" value="ECO:0007669"/>
    <property type="project" value="InterPro"/>
</dbReference>
<dbReference type="PROSITE" id="PS51819">
    <property type="entry name" value="VOC"/>
    <property type="match status" value="2"/>
</dbReference>
<evidence type="ECO:0000256" key="7">
    <source>
        <dbReference type="ARBA" id="ARBA00023004"/>
    </source>
</evidence>
<evidence type="ECO:0000256" key="4">
    <source>
        <dbReference type="ARBA" id="ARBA00022797"/>
    </source>
</evidence>
<dbReference type="RefSeq" id="WP_151539627.1">
    <property type="nucleotide sequence ID" value="NZ_WBMR01000018.1"/>
</dbReference>
<dbReference type="OrthoDB" id="6909416at2"/>
<dbReference type="Pfam" id="PF00903">
    <property type="entry name" value="Glyoxalase"/>
    <property type="match status" value="1"/>
</dbReference>
<dbReference type="InterPro" id="IPR004360">
    <property type="entry name" value="Glyas_Fos-R_dOase_dom"/>
</dbReference>
<evidence type="ECO:0000259" key="9">
    <source>
        <dbReference type="PROSITE" id="PS51819"/>
    </source>
</evidence>
<name>A0A6L3VXG9_9ACTN</name>
<dbReference type="CDD" id="cd07252">
    <property type="entry name" value="BphC1-RGP6_N_like"/>
    <property type="match status" value="1"/>
</dbReference>
<dbReference type="CDD" id="cd07237">
    <property type="entry name" value="BphC1-RGP6_C_like"/>
    <property type="match status" value="1"/>
</dbReference>
<keyword evidence="7 8" id="KW-0408">Iron</keyword>
<reference evidence="10 11" key="1">
    <citation type="submission" date="2019-09" db="EMBL/GenBank/DDBJ databases">
        <title>Actinomadura physcomitrii sp. nov., a novel actinomycete isolated from moss [Physcomitrium sphaericum (Ludw) Fuernr].</title>
        <authorList>
            <person name="Liu C."/>
            <person name="Zhuang X."/>
        </authorList>
    </citation>
    <scope>NUCLEOTIDE SEQUENCE [LARGE SCALE GENOMIC DNA]</scope>
    <source>
        <strain evidence="10 11">CYP1-1B</strain>
    </source>
</reference>
<keyword evidence="4 8" id="KW-0058">Aromatic hydrocarbons catabolism</keyword>
<feature type="domain" description="VOC" evidence="9">
    <location>
        <begin position="142"/>
        <end position="259"/>
    </location>
</feature>
<dbReference type="PROSITE" id="PS00082">
    <property type="entry name" value="EXTRADIOL_DIOXYGENAS"/>
    <property type="match status" value="1"/>
</dbReference>
<gene>
    <name evidence="10" type="ORF">F9B16_09470</name>
</gene>
<keyword evidence="3" id="KW-0479">Metal-binding</keyword>
<comment type="cofactor">
    <cofactor evidence="1 8">
        <name>Fe(2+)</name>
        <dbReference type="ChEBI" id="CHEBI:29033"/>
    </cofactor>
</comment>
<organism evidence="10 11">
    <name type="scientific">Actinomadura montaniterrae</name>
    <dbReference type="NCBI Taxonomy" id="1803903"/>
    <lineage>
        <taxon>Bacteria</taxon>
        <taxon>Bacillati</taxon>
        <taxon>Actinomycetota</taxon>
        <taxon>Actinomycetes</taxon>
        <taxon>Streptosporangiales</taxon>
        <taxon>Thermomonosporaceae</taxon>
        <taxon>Actinomadura</taxon>
    </lineage>
</organism>
<evidence type="ECO:0000256" key="2">
    <source>
        <dbReference type="ARBA" id="ARBA00008784"/>
    </source>
</evidence>
<dbReference type="InterPro" id="IPR037523">
    <property type="entry name" value="VOC_core"/>
</dbReference>
<accession>A0A6L3VXG9</accession>
<keyword evidence="11" id="KW-1185">Reference proteome</keyword>
<comment type="caution">
    <text evidence="10">The sequence shown here is derived from an EMBL/GenBank/DDBJ whole genome shotgun (WGS) entry which is preliminary data.</text>
</comment>
<dbReference type="SUPFAM" id="SSF54593">
    <property type="entry name" value="Glyoxalase/Bleomycin resistance protein/Dihydroxybiphenyl dioxygenase"/>
    <property type="match status" value="2"/>
</dbReference>
<evidence type="ECO:0000256" key="1">
    <source>
        <dbReference type="ARBA" id="ARBA00001954"/>
    </source>
</evidence>